<evidence type="ECO:0000256" key="1">
    <source>
        <dbReference type="SAM" id="MobiDB-lite"/>
    </source>
</evidence>
<name>A0ABU2SYL5_9ACTN</name>
<organism evidence="3 4">
    <name type="scientific">Streptomyces hesseae</name>
    <dbReference type="NCBI Taxonomy" id="3075519"/>
    <lineage>
        <taxon>Bacteria</taxon>
        <taxon>Bacillati</taxon>
        <taxon>Actinomycetota</taxon>
        <taxon>Actinomycetes</taxon>
        <taxon>Kitasatosporales</taxon>
        <taxon>Streptomycetaceae</taxon>
        <taxon>Streptomyces</taxon>
    </lineage>
</organism>
<protein>
    <submittedName>
        <fullName evidence="3">Transposase</fullName>
    </submittedName>
</protein>
<comment type="caution">
    <text evidence="3">The sequence shown here is derived from an EMBL/GenBank/DDBJ whole genome shotgun (WGS) entry which is preliminary data.</text>
</comment>
<evidence type="ECO:0000313" key="4">
    <source>
        <dbReference type="Proteomes" id="UP001180531"/>
    </source>
</evidence>
<gene>
    <name evidence="3" type="ORF">RM609_32035</name>
</gene>
<feature type="compositionally biased region" description="Gly residues" evidence="1">
    <location>
        <begin position="1"/>
        <end position="14"/>
    </location>
</feature>
<dbReference type="InterPro" id="IPR038721">
    <property type="entry name" value="IS701-like_DDE_dom"/>
</dbReference>
<feature type="region of interest" description="Disordered" evidence="1">
    <location>
        <begin position="84"/>
        <end position="143"/>
    </location>
</feature>
<dbReference type="Proteomes" id="UP001180531">
    <property type="component" value="Unassembled WGS sequence"/>
</dbReference>
<proteinExistence type="predicted"/>
<feature type="region of interest" description="Disordered" evidence="1">
    <location>
        <begin position="1"/>
        <end position="25"/>
    </location>
</feature>
<reference evidence="3" key="1">
    <citation type="submission" date="2024-05" db="EMBL/GenBank/DDBJ databases">
        <title>30 novel species of actinomycetes from the DSMZ collection.</title>
        <authorList>
            <person name="Nouioui I."/>
        </authorList>
    </citation>
    <scope>NUCLEOTIDE SEQUENCE</scope>
    <source>
        <strain evidence="3">DSM 40473</strain>
    </source>
</reference>
<evidence type="ECO:0000313" key="3">
    <source>
        <dbReference type="EMBL" id="MDT0453676.1"/>
    </source>
</evidence>
<accession>A0ABU2SYL5</accession>
<feature type="non-terminal residue" evidence="3">
    <location>
        <position position="1"/>
    </location>
</feature>
<dbReference type="EMBL" id="JAVRFI010000034">
    <property type="protein sequence ID" value="MDT0453676.1"/>
    <property type="molecule type" value="Genomic_DNA"/>
</dbReference>
<keyword evidence="4" id="KW-1185">Reference proteome</keyword>
<evidence type="ECO:0000259" key="2">
    <source>
        <dbReference type="Pfam" id="PF13546"/>
    </source>
</evidence>
<sequence>GRTAGGGLGGAGGRGPEDDGAQATASQLRRVVTDLIEMGRWHVGDRDILIVFDAGYDAPRMAHLLDGLPVEVLGRMRSDRVMRRPTPSLREYPLAYPQGGRPPKHGKEFRFRTPGVSRTRPRRRSPTGTASHARWPGTASTPA</sequence>
<feature type="domain" description="Transposase IS701-like DDE" evidence="2">
    <location>
        <begin position="17"/>
        <end position="135"/>
    </location>
</feature>
<dbReference type="Pfam" id="PF13546">
    <property type="entry name" value="DDE_5"/>
    <property type="match status" value="1"/>
</dbReference>